<reference evidence="1 2" key="1">
    <citation type="journal article" date="2022" name="Plant J.">
        <title>Chromosome-level genome of Camellia lanceoleosa provides a valuable resource for understanding genome evolution and self-incompatibility.</title>
        <authorList>
            <person name="Gong W."/>
            <person name="Xiao S."/>
            <person name="Wang L."/>
            <person name="Liao Z."/>
            <person name="Chang Y."/>
            <person name="Mo W."/>
            <person name="Hu G."/>
            <person name="Li W."/>
            <person name="Zhao G."/>
            <person name="Zhu H."/>
            <person name="Hu X."/>
            <person name="Ji K."/>
            <person name="Xiang X."/>
            <person name="Song Q."/>
            <person name="Yuan D."/>
            <person name="Jin S."/>
            <person name="Zhang L."/>
        </authorList>
    </citation>
    <scope>NUCLEOTIDE SEQUENCE [LARGE SCALE GENOMIC DNA]</scope>
    <source>
        <strain evidence="1">SQ_2022a</strain>
    </source>
</reference>
<evidence type="ECO:0000313" key="2">
    <source>
        <dbReference type="Proteomes" id="UP001060215"/>
    </source>
</evidence>
<sequence>MHTHNLFSPIIVAILISTAISKPCYGHVNQQYNVCNQTYSCGSNIHNIRYPFWGDGRPQYCGHPLFQLKCQNTEYPTVIINDRSFQVLGINQSHVMTIASIDLWDSYCTQNLSNITLDGNFFWYSQAVRDLFMLYDCTQNNFTRGLPNNFTCTNMGSDGGKSLGFYADESLLRALLLGNVTKFEGALCRVSVEVPVLRVALDELSSKSLSLQEALNQGFEVVYNAENAACLGCEDSGGICGSDSSSLQFVCHCRDHTYPRNCRGGSRKMRQKLTIGTLPFASS</sequence>
<proteinExistence type="predicted"/>
<organism evidence="1 2">
    <name type="scientific">Camellia lanceoleosa</name>
    <dbReference type="NCBI Taxonomy" id="1840588"/>
    <lineage>
        <taxon>Eukaryota</taxon>
        <taxon>Viridiplantae</taxon>
        <taxon>Streptophyta</taxon>
        <taxon>Embryophyta</taxon>
        <taxon>Tracheophyta</taxon>
        <taxon>Spermatophyta</taxon>
        <taxon>Magnoliopsida</taxon>
        <taxon>eudicotyledons</taxon>
        <taxon>Gunneridae</taxon>
        <taxon>Pentapetalae</taxon>
        <taxon>asterids</taxon>
        <taxon>Ericales</taxon>
        <taxon>Theaceae</taxon>
        <taxon>Camellia</taxon>
    </lineage>
</organism>
<gene>
    <name evidence="1" type="ORF">LOK49_LG04G01702</name>
</gene>
<accession>A0ACC0I470</accession>
<dbReference type="Proteomes" id="UP001060215">
    <property type="component" value="Chromosome 2"/>
</dbReference>
<name>A0ACC0I470_9ERIC</name>
<protein>
    <submittedName>
        <fullName evidence="1">LEAF RUST 10 DISEASE-RESISTANCE LOCUS RECEPTOR-LIKE PROTEIN KINASE-like 2.7</fullName>
    </submittedName>
</protein>
<evidence type="ECO:0000313" key="1">
    <source>
        <dbReference type="EMBL" id="KAI8020459.1"/>
    </source>
</evidence>
<dbReference type="EMBL" id="CM045759">
    <property type="protein sequence ID" value="KAI8020459.1"/>
    <property type="molecule type" value="Genomic_DNA"/>
</dbReference>
<keyword evidence="2" id="KW-1185">Reference proteome</keyword>
<comment type="caution">
    <text evidence="1">The sequence shown here is derived from an EMBL/GenBank/DDBJ whole genome shotgun (WGS) entry which is preliminary data.</text>
</comment>